<name>A0ABS9X763_9GAMM</name>
<dbReference type="InterPro" id="IPR035985">
    <property type="entry name" value="Ubiquitin-activating_enz"/>
</dbReference>
<dbReference type="RefSeq" id="WP_242289278.1">
    <property type="nucleotide sequence ID" value="NZ_JAKKSL010000007.1"/>
</dbReference>
<organism evidence="2 3">
    <name type="scientific">Colwellia maritima</name>
    <dbReference type="NCBI Taxonomy" id="2912588"/>
    <lineage>
        <taxon>Bacteria</taxon>
        <taxon>Pseudomonadati</taxon>
        <taxon>Pseudomonadota</taxon>
        <taxon>Gammaproteobacteria</taxon>
        <taxon>Alteromonadales</taxon>
        <taxon>Colwelliaceae</taxon>
        <taxon>Colwellia</taxon>
    </lineage>
</organism>
<accession>A0ABS9X763</accession>
<dbReference type="SUPFAM" id="SSF69572">
    <property type="entry name" value="Activating enzymes of the ubiquitin-like proteins"/>
    <property type="match status" value="1"/>
</dbReference>
<dbReference type="Proteomes" id="UP001139646">
    <property type="component" value="Unassembled WGS sequence"/>
</dbReference>
<dbReference type="InterPro" id="IPR000594">
    <property type="entry name" value="ThiF_NAD_FAD-bd"/>
</dbReference>
<dbReference type="Gene3D" id="3.40.50.720">
    <property type="entry name" value="NAD(P)-binding Rossmann-like Domain"/>
    <property type="match status" value="1"/>
</dbReference>
<sequence>MTTIISPDFLTKFATQGTQSLKVVVVGLGGTGSALLGKLFQLHNTLVALSGNGLRVTVYDDDVVSQSNIGRQAFYPFDLHRPKAQCLVERFNAFGSVNWSYHNERFDKDSLEHSYNGVVVFGCVDNVLWTKSHSQCLYHY</sequence>
<protein>
    <submittedName>
        <fullName evidence="2">ThiF family adenylyltransferase</fullName>
    </submittedName>
</protein>
<keyword evidence="2" id="KW-0808">Transferase</keyword>
<dbReference type="InterPro" id="IPR045886">
    <property type="entry name" value="ThiF/MoeB/HesA"/>
</dbReference>
<dbReference type="PANTHER" id="PTHR10953">
    <property type="entry name" value="UBIQUITIN-ACTIVATING ENZYME E1"/>
    <property type="match status" value="1"/>
</dbReference>
<proteinExistence type="predicted"/>
<evidence type="ECO:0000259" key="1">
    <source>
        <dbReference type="Pfam" id="PF00899"/>
    </source>
</evidence>
<dbReference type="GO" id="GO:0016779">
    <property type="term" value="F:nucleotidyltransferase activity"/>
    <property type="evidence" value="ECO:0007669"/>
    <property type="project" value="UniProtKB-KW"/>
</dbReference>
<feature type="domain" description="THIF-type NAD/FAD binding fold" evidence="1">
    <location>
        <begin position="19"/>
        <end position="127"/>
    </location>
</feature>
<comment type="caution">
    <text evidence="2">The sequence shown here is derived from an EMBL/GenBank/DDBJ whole genome shotgun (WGS) entry which is preliminary data.</text>
</comment>
<keyword evidence="2" id="KW-0548">Nucleotidyltransferase</keyword>
<keyword evidence="3" id="KW-1185">Reference proteome</keyword>
<gene>
    <name evidence="2" type="ORF">L3081_24995</name>
</gene>
<dbReference type="PANTHER" id="PTHR10953:SF247">
    <property type="entry name" value="SLL6053 PROTEIN"/>
    <property type="match status" value="1"/>
</dbReference>
<evidence type="ECO:0000313" key="3">
    <source>
        <dbReference type="Proteomes" id="UP001139646"/>
    </source>
</evidence>
<dbReference type="EMBL" id="JAKKSL010000007">
    <property type="protein sequence ID" value="MCI2286083.1"/>
    <property type="molecule type" value="Genomic_DNA"/>
</dbReference>
<dbReference type="Pfam" id="PF00899">
    <property type="entry name" value="ThiF"/>
    <property type="match status" value="1"/>
</dbReference>
<evidence type="ECO:0000313" key="2">
    <source>
        <dbReference type="EMBL" id="MCI2286083.1"/>
    </source>
</evidence>
<reference evidence="2" key="1">
    <citation type="submission" date="2022-01" db="EMBL/GenBank/DDBJ databases">
        <title>Colwellia maritima, isolated from seawater.</title>
        <authorList>
            <person name="Kristyanto S."/>
            <person name="Jung J."/>
            <person name="Jeon C.O."/>
        </authorList>
    </citation>
    <scope>NUCLEOTIDE SEQUENCE</scope>
    <source>
        <strain evidence="2">MSW7</strain>
    </source>
</reference>